<proteinExistence type="predicted"/>
<accession>A0ABN2H829</accession>
<reference evidence="1 2" key="1">
    <citation type="journal article" date="2019" name="Int. J. Syst. Evol. Microbiol.">
        <title>The Global Catalogue of Microorganisms (GCM) 10K type strain sequencing project: providing services to taxonomists for standard genome sequencing and annotation.</title>
        <authorList>
            <consortium name="The Broad Institute Genomics Platform"/>
            <consortium name="The Broad Institute Genome Sequencing Center for Infectious Disease"/>
            <person name="Wu L."/>
            <person name="Ma J."/>
        </authorList>
    </citation>
    <scope>NUCLEOTIDE SEQUENCE [LARGE SCALE GENOMIC DNA]</scope>
    <source>
        <strain evidence="1 2">JCM 14307</strain>
    </source>
</reference>
<evidence type="ECO:0000313" key="1">
    <source>
        <dbReference type="EMBL" id="GAA1683493.1"/>
    </source>
</evidence>
<dbReference type="Gene3D" id="3.40.50.1820">
    <property type="entry name" value="alpha/beta hydrolase"/>
    <property type="match status" value="1"/>
</dbReference>
<evidence type="ECO:0000313" key="2">
    <source>
        <dbReference type="Proteomes" id="UP001500280"/>
    </source>
</evidence>
<dbReference type="Proteomes" id="UP001500280">
    <property type="component" value="Unassembled WGS sequence"/>
</dbReference>
<sequence length="63" mass="6709">MPTVVLPNGRFHYEDAGGHGQPVLALHGVFGRGQTFAALAERLQTQPRRLVGRELSGVVATGN</sequence>
<organism evidence="1 2">
    <name type="scientific">Kribbella yunnanensis</name>
    <dbReference type="NCBI Taxonomy" id="190194"/>
    <lineage>
        <taxon>Bacteria</taxon>
        <taxon>Bacillati</taxon>
        <taxon>Actinomycetota</taxon>
        <taxon>Actinomycetes</taxon>
        <taxon>Propionibacteriales</taxon>
        <taxon>Kribbellaceae</taxon>
        <taxon>Kribbella</taxon>
    </lineage>
</organism>
<dbReference type="SUPFAM" id="SSF53474">
    <property type="entry name" value="alpha/beta-Hydrolases"/>
    <property type="match status" value="1"/>
</dbReference>
<protein>
    <recommendedName>
        <fullName evidence="3">Alpha/beta hydrolase</fullName>
    </recommendedName>
</protein>
<dbReference type="InterPro" id="IPR029058">
    <property type="entry name" value="AB_hydrolase_fold"/>
</dbReference>
<name>A0ABN2H829_9ACTN</name>
<gene>
    <name evidence="1" type="ORF">GCM10009745_29860</name>
</gene>
<comment type="caution">
    <text evidence="1">The sequence shown here is derived from an EMBL/GenBank/DDBJ whole genome shotgun (WGS) entry which is preliminary data.</text>
</comment>
<keyword evidence="2" id="KW-1185">Reference proteome</keyword>
<evidence type="ECO:0008006" key="3">
    <source>
        <dbReference type="Google" id="ProtNLM"/>
    </source>
</evidence>
<dbReference type="EMBL" id="BAAANF010000009">
    <property type="protein sequence ID" value="GAA1683493.1"/>
    <property type="molecule type" value="Genomic_DNA"/>
</dbReference>